<name>A0A518EVU9_9BACT</name>
<dbReference type="AlphaFoldDB" id="A0A518EVU9"/>
<evidence type="ECO:0000313" key="3">
    <source>
        <dbReference type="Proteomes" id="UP000320390"/>
    </source>
</evidence>
<reference evidence="2 3" key="1">
    <citation type="submission" date="2019-02" db="EMBL/GenBank/DDBJ databases">
        <title>Deep-cultivation of Planctomycetes and their phenomic and genomic characterization uncovers novel biology.</title>
        <authorList>
            <person name="Wiegand S."/>
            <person name="Jogler M."/>
            <person name="Boedeker C."/>
            <person name="Pinto D."/>
            <person name="Vollmers J."/>
            <person name="Rivas-Marin E."/>
            <person name="Kohn T."/>
            <person name="Peeters S.H."/>
            <person name="Heuer A."/>
            <person name="Rast P."/>
            <person name="Oberbeckmann S."/>
            <person name="Bunk B."/>
            <person name="Jeske O."/>
            <person name="Meyerdierks A."/>
            <person name="Storesund J.E."/>
            <person name="Kallscheuer N."/>
            <person name="Luecker S."/>
            <person name="Lage O.M."/>
            <person name="Pohl T."/>
            <person name="Merkel B.J."/>
            <person name="Hornburger P."/>
            <person name="Mueller R.-W."/>
            <person name="Bruemmer F."/>
            <person name="Labrenz M."/>
            <person name="Spormann A.M."/>
            <person name="Op den Camp H."/>
            <person name="Overmann J."/>
            <person name="Amann R."/>
            <person name="Jetten M.S.M."/>
            <person name="Mascher T."/>
            <person name="Medema M.H."/>
            <person name="Devos D.P."/>
            <person name="Kaster A.-K."/>
            <person name="Ovreas L."/>
            <person name="Rohde M."/>
            <person name="Galperin M.Y."/>
            <person name="Jogler C."/>
        </authorList>
    </citation>
    <scope>NUCLEOTIDE SEQUENCE [LARGE SCALE GENOMIC DNA]</scope>
    <source>
        <strain evidence="2 3">Poly30</strain>
    </source>
</reference>
<gene>
    <name evidence="2" type="ORF">Poly30_37300</name>
</gene>
<keyword evidence="3" id="KW-1185">Reference proteome</keyword>
<dbReference type="RefSeq" id="WP_419190351.1">
    <property type="nucleotide sequence ID" value="NZ_CP036434.1"/>
</dbReference>
<dbReference type="Pfam" id="PF04101">
    <property type="entry name" value="Glyco_tran_28_C"/>
    <property type="match status" value="1"/>
</dbReference>
<dbReference type="EMBL" id="CP036434">
    <property type="protein sequence ID" value="QDV08194.1"/>
    <property type="molecule type" value="Genomic_DNA"/>
</dbReference>
<dbReference type="PANTHER" id="PTHR21015:SF28">
    <property type="entry name" value="SLL1722 PROTEIN"/>
    <property type="match status" value="1"/>
</dbReference>
<dbReference type="SUPFAM" id="SSF53756">
    <property type="entry name" value="UDP-Glycosyltransferase/glycogen phosphorylase"/>
    <property type="match status" value="1"/>
</dbReference>
<dbReference type="PANTHER" id="PTHR21015">
    <property type="entry name" value="UDP-N-ACETYLGLUCOSAMINE--N-ACETYLMURAMYL-(PENTAPEPTIDE) PYROPHOSPHORYL-UNDECAPRENOL N-ACETYLGLUCOSAMINE TRANSFERASE 1"/>
    <property type="match status" value="1"/>
</dbReference>
<organism evidence="2 3">
    <name type="scientific">Saltatorellus ferox</name>
    <dbReference type="NCBI Taxonomy" id="2528018"/>
    <lineage>
        <taxon>Bacteria</taxon>
        <taxon>Pseudomonadati</taxon>
        <taxon>Planctomycetota</taxon>
        <taxon>Planctomycetia</taxon>
        <taxon>Planctomycetia incertae sedis</taxon>
        <taxon>Saltatorellus</taxon>
    </lineage>
</organism>
<dbReference type="InterPro" id="IPR007235">
    <property type="entry name" value="Glyco_trans_28_C"/>
</dbReference>
<protein>
    <submittedName>
        <fullName evidence="2">MurG-like transferase</fullName>
    </submittedName>
</protein>
<dbReference type="Proteomes" id="UP000320390">
    <property type="component" value="Chromosome"/>
</dbReference>
<feature type="domain" description="Glycosyl transferase family 28 C-terminal" evidence="1">
    <location>
        <begin position="216"/>
        <end position="333"/>
    </location>
</feature>
<dbReference type="Gene3D" id="3.40.50.2000">
    <property type="entry name" value="Glycogen Phosphorylase B"/>
    <property type="match status" value="1"/>
</dbReference>
<evidence type="ECO:0000259" key="1">
    <source>
        <dbReference type="Pfam" id="PF04101"/>
    </source>
</evidence>
<proteinExistence type="predicted"/>
<sequence length="402" mass="43766">MRFLLYSHDSFGLGHLRRSVTIAGRLLEQCPGASVLIATGSPVATSFRLPRGIDILKLPSVTKDRDGDYVSREWTMGLTSLLEFRARLLTSAVEGFRPHALLVDHKPIGLLGELEPALVRARALGTRCILGFRDIVDHPESMDAEWGSADVRHAIENDYDQIMVYGDREVFDASVEYAELAAVRDRLLFTGYVVRPRLRPPFRPLALLQPHVVVTVGGGEDGAERVHRYFDAMEFGQPHWTTTVVLGPLFGSDAGKEVKRRASAQPDVTVHRSHDDLPALFRDASAVVSMAGYNTCSELLQSRVPSVLLPRVTPRREQLVRAQRLAARGLAFNASGASPSALLGEIQFALEQRRVSRPLPSMNGAQKAASVLLRSAVAAQGASLGTPLNGPCIDTAPAELAS</sequence>
<accession>A0A518EVU9</accession>
<evidence type="ECO:0000313" key="2">
    <source>
        <dbReference type="EMBL" id="QDV08194.1"/>
    </source>
</evidence>
<keyword evidence="2" id="KW-0808">Transferase</keyword>
<dbReference type="GO" id="GO:0016758">
    <property type="term" value="F:hexosyltransferase activity"/>
    <property type="evidence" value="ECO:0007669"/>
    <property type="project" value="InterPro"/>
</dbReference>